<dbReference type="AlphaFoldDB" id="J3MDT7"/>
<reference evidence="1" key="2">
    <citation type="submission" date="2013-04" db="UniProtKB">
        <authorList>
            <consortium name="EnsemblPlants"/>
        </authorList>
    </citation>
    <scope>IDENTIFICATION</scope>
</reference>
<evidence type="ECO:0000313" key="1">
    <source>
        <dbReference type="EnsemblPlants" id="OB06G21810.1"/>
    </source>
</evidence>
<proteinExistence type="predicted"/>
<evidence type="ECO:0000313" key="2">
    <source>
        <dbReference type="Proteomes" id="UP000006038"/>
    </source>
</evidence>
<dbReference type="HOGENOM" id="CLU_2948781_0_0_1"/>
<dbReference type="EnsemblPlants" id="OB06G21810.1">
    <property type="protein sequence ID" value="OB06G21810.1"/>
    <property type="gene ID" value="OB06G21810"/>
</dbReference>
<sequence>MSWPLQSVKLINHFDILLLLPNLDSYCFPIIQFSAAKLTLNRYRWSTVFLYGCAAHVRTF</sequence>
<dbReference type="Gramene" id="OB06G21810.1">
    <property type="protein sequence ID" value="OB06G21810.1"/>
    <property type="gene ID" value="OB06G21810"/>
</dbReference>
<name>J3MDT7_ORYBR</name>
<dbReference type="Proteomes" id="UP000006038">
    <property type="component" value="Chromosome 6"/>
</dbReference>
<accession>J3MDT7</accession>
<reference evidence="1" key="1">
    <citation type="journal article" date="2013" name="Nat. Commun.">
        <title>Whole-genome sequencing of Oryza brachyantha reveals mechanisms underlying Oryza genome evolution.</title>
        <authorList>
            <person name="Chen J."/>
            <person name="Huang Q."/>
            <person name="Gao D."/>
            <person name="Wang J."/>
            <person name="Lang Y."/>
            <person name="Liu T."/>
            <person name="Li B."/>
            <person name="Bai Z."/>
            <person name="Luis Goicoechea J."/>
            <person name="Liang C."/>
            <person name="Chen C."/>
            <person name="Zhang W."/>
            <person name="Sun S."/>
            <person name="Liao Y."/>
            <person name="Zhang X."/>
            <person name="Yang L."/>
            <person name="Song C."/>
            <person name="Wang M."/>
            <person name="Shi J."/>
            <person name="Liu G."/>
            <person name="Liu J."/>
            <person name="Zhou H."/>
            <person name="Zhou W."/>
            <person name="Yu Q."/>
            <person name="An N."/>
            <person name="Chen Y."/>
            <person name="Cai Q."/>
            <person name="Wang B."/>
            <person name="Liu B."/>
            <person name="Min J."/>
            <person name="Huang Y."/>
            <person name="Wu H."/>
            <person name="Li Z."/>
            <person name="Zhang Y."/>
            <person name="Yin Y."/>
            <person name="Song W."/>
            <person name="Jiang J."/>
            <person name="Jackson S.A."/>
            <person name="Wing R.A."/>
            <person name="Wang J."/>
            <person name="Chen M."/>
        </authorList>
    </citation>
    <scope>NUCLEOTIDE SEQUENCE [LARGE SCALE GENOMIC DNA]</scope>
    <source>
        <strain evidence="1">cv. IRGC 101232</strain>
    </source>
</reference>
<protein>
    <submittedName>
        <fullName evidence="1">Uncharacterized protein</fullName>
    </submittedName>
</protein>
<keyword evidence="2" id="KW-1185">Reference proteome</keyword>
<organism evidence="1">
    <name type="scientific">Oryza brachyantha</name>
    <name type="common">malo sina</name>
    <dbReference type="NCBI Taxonomy" id="4533"/>
    <lineage>
        <taxon>Eukaryota</taxon>
        <taxon>Viridiplantae</taxon>
        <taxon>Streptophyta</taxon>
        <taxon>Embryophyta</taxon>
        <taxon>Tracheophyta</taxon>
        <taxon>Spermatophyta</taxon>
        <taxon>Magnoliopsida</taxon>
        <taxon>Liliopsida</taxon>
        <taxon>Poales</taxon>
        <taxon>Poaceae</taxon>
        <taxon>BOP clade</taxon>
        <taxon>Oryzoideae</taxon>
        <taxon>Oryzeae</taxon>
        <taxon>Oryzinae</taxon>
        <taxon>Oryza</taxon>
    </lineage>
</organism>